<dbReference type="AlphaFoldDB" id="A0A0A9APV9"/>
<organism evidence="1">
    <name type="scientific">Arundo donax</name>
    <name type="common">Giant reed</name>
    <name type="synonym">Donax arundinaceus</name>
    <dbReference type="NCBI Taxonomy" id="35708"/>
    <lineage>
        <taxon>Eukaryota</taxon>
        <taxon>Viridiplantae</taxon>
        <taxon>Streptophyta</taxon>
        <taxon>Embryophyta</taxon>
        <taxon>Tracheophyta</taxon>
        <taxon>Spermatophyta</taxon>
        <taxon>Magnoliopsida</taxon>
        <taxon>Liliopsida</taxon>
        <taxon>Poales</taxon>
        <taxon>Poaceae</taxon>
        <taxon>PACMAD clade</taxon>
        <taxon>Arundinoideae</taxon>
        <taxon>Arundineae</taxon>
        <taxon>Arundo</taxon>
    </lineage>
</organism>
<proteinExistence type="predicted"/>
<evidence type="ECO:0000313" key="1">
    <source>
        <dbReference type="EMBL" id="JAD53131.1"/>
    </source>
</evidence>
<name>A0A0A9APV9_ARUDO</name>
<reference evidence="1" key="2">
    <citation type="journal article" date="2015" name="Data Brief">
        <title>Shoot transcriptome of the giant reed, Arundo donax.</title>
        <authorList>
            <person name="Barrero R.A."/>
            <person name="Guerrero F.D."/>
            <person name="Moolhuijzen P."/>
            <person name="Goolsby J.A."/>
            <person name="Tidwell J."/>
            <person name="Bellgard S.E."/>
            <person name="Bellgard M.I."/>
        </authorList>
    </citation>
    <scope>NUCLEOTIDE SEQUENCE</scope>
    <source>
        <tissue evidence="1">Shoot tissue taken approximately 20 cm above the soil surface</tissue>
    </source>
</reference>
<dbReference type="EMBL" id="GBRH01244764">
    <property type="protein sequence ID" value="JAD53131.1"/>
    <property type="molecule type" value="Transcribed_RNA"/>
</dbReference>
<accession>A0A0A9APV9</accession>
<reference evidence="1" key="1">
    <citation type="submission" date="2014-09" db="EMBL/GenBank/DDBJ databases">
        <authorList>
            <person name="Magalhaes I.L.F."/>
            <person name="Oliveira U."/>
            <person name="Santos F.R."/>
            <person name="Vidigal T.H.D.A."/>
            <person name="Brescovit A.D."/>
            <person name="Santos A.J."/>
        </authorList>
    </citation>
    <scope>NUCLEOTIDE SEQUENCE</scope>
    <source>
        <tissue evidence="1">Shoot tissue taken approximately 20 cm above the soil surface</tissue>
    </source>
</reference>
<protein>
    <submittedName>
        <fullName evidence="1">Uncharacterized protein</fullName>
    </submittedName>
</protein>
<sequence>MIKYLNGKRPLKYFECYKVLQSLSINIFKEILPVHCSCEFKVSKPSRLKKKCS</sequence>